<organism evidence="4 5">
    <name type="scientific">Coilia grayii</name>
    <name type="common">Gray's grenadier anchovy</name>
    <dbReference type="NCBI Taxonomy" id="363190"/>
    <lineage>
        <taxon>Eukaryota</taxon>
        <taxon>Metazoa</taxon>
        <taxon>Chordata</taxon>
        <taxon>Craniata</taxon>
        <taxon>Vertebrata</taxon>
        <taxon>Euteleostomi</taxon>
        <taxon>Actinopterygii</taxon>
        <taxon>Neopterygii</taxon>
        <taxon>Teleostei</taxon>
        <taxon>Clupei</taxon>
        <taxon>Clupeiformes</taxon>
        <taxon>Clupeoidei</taxon>
        <taxon>Engraulidae</taxon>
        <taxon>Coilinae</taxon>
        <taxon>Coilia</taxon>
    </lineage>
</organism>
<dbReference type="PANTHER" id="PTHR15153:SF0">
    <property type="entry name" value="TUMOR NECROSIS FACTOR LIGAND SUPERFAMILY MEMBER 9"/>
    <property type="match status" value="1"/>
</dbReference>
<dbReference type="InterPro" id="IPR006052">
    <property type="entry name" value="TNF_dom"/>
</dbReference>
<keyword evidence="2" id="KW-1133">Transmembrane helix</keyword>
<protein>
    <recommendedName>
        <fullName evidence="3">THD domain-containing protein</fullName>
    </recommendedName>
</protein>
<feature type="transmembrane region" description="Helical" evidence="2">
    <location>
        <begin position="20"/>
        <end position="46"/>
    </location>
</feature>
<proteinExistence type="inferred from homology"/>
<dbReference type="AlphaFoldDB" id="A0ABD1JGU0"/>
<dbReference type="Pfam" id="PF00229">
    <property type="entry name" value="TNF"/>
    <property type="match status" value="1"/>
</dbReference>
<feature type="domain" description="THD" evidence="3">
    <location>
        <begin position="98"/>
        <end position="222"/>
    </location>
</feature>
<evidence type="ECO:0000313" key="5">
    <source>
        <dbReference type="Proteomes" id="UP001591681"/>
    </source>
</evidence>
<name>A0ABD1JGU0_9TELE</name>
<reference evidence="4 5" key="1">
    <citation type="submission" date="2024-09" db="EMBL/GenBank/DDBJ databases">
        <title>A chromosome-level genome assembly of Gray's grenadier anchovy, Coilia grayii.</title>
        <authorList>
            <person name="Fu Z."/>
        </authorList>
    </citation>
    <scope>NUCLEOTIDE SEQUENCE [LARGE SCALE GENOMIC DNA]</scope>
    <source>
        <strain evidence="4">G4</strain>
        <tissue evidence="4">Muscle</tissue>
    </source>
</reference>
<dbReference type="InterPro" id="IPR042373">
    <property type="entry name" value="TNFSF9"/>
</dbReference>
<dbReference type="EMBL" id="JBHFQA010000015">
    <property type="protein sequence ID" value="KAL2086368.1"/>
    <property type="molecule type" value="Genomic_DNA"/>
</dbReference>
<gene>
    <name evidence="4" type="ORF">ACEWY4_017427</name>
</gene>
<dbReference type="Gene3D" id="2.60.120.40">
    <property type="match status" value="1"/>
</dbReference>
<dbReference type="PANTHER" id="PTHR15153">
    <property type="entry name" value="TUMOR NECROSIS FACTOR LIGAND SUPERFAMILY MEMBER 9"/>
    <property type="match status" value="1"/>
</dbReference>
<keyword evidence="2" id="KW-0812">Transmembrane</keyword>
<evidence type="ECO:0000313" key="4">
    <source>
        <dbReference type="EMBL" id="KAL2086368.1"/>
    </source>
</evidence>
<dbReference type="InterPro" id="IPR008983">
    <property type="entry name" value="Tumour_necrosis_fac-like_dom"/>
</dbReference>
<accession>A0ABD1JGU0</accession>
<comment type="similarity">
    <text evidence="1">Belongs to the tumor necrosis factor family.</text>
</comment>
<evidence type="ECO:0000259" key="3">
    <source>
        <dbReference type="Pfam" id="PF00229"/>
    </source>
</evidence>
<sequence length="226" mass="24832">MTSTDVESLVSTLRHRNKCVYVCLTCLTVALVATSLCGAAVFALLWGNVQKQISSLKPPQTMSMSLSSSPEADRFKSGHLAYLRATQVEAKHNHTMIWEAIPYGSSSSVGSNFQYDQPKGMLTVKSAGSYFVYINLRFTPTDTSCARNRINVTLKSAGEPLLSCVVELPDCQVHYAPVTKKCWDVVRHLQENSQLSADMHGTKDELYGWKLVSNDSGLGIFLVDSS</sequence>
<keyword evidence="2" id="KW-0472">Membrane</keyword>
<dbReference type="SUPFAM" id="SSF49842">
    <property type="entry name" value="TNF-like"/>
    <property type="match status" value="1"/>
</dbReference>
<evidence type="ECO:0000256" key="2">
    <source>
        <dbReference type="SAM" id="Phobius"/>
    </source>
</evidence>
<comment type="caution">
    <text evidence="4">The sequence shown here is derived from an EMBL/GenBank/DDBJ whole genome shotgun (WGS) entry which is preliminary data.</text>
</comment>
<evidence type="ECO:0000256" key="1">
    <source>
        <dbReference type="ARBA" id="ARBA00008670"/>
    </source>
</evidence>
<keyword evidence="5" id="KW-1185">Reference proteome</keyword>
<dbReference type="Proteomes" id="UP001591681">
    <property type="component" value="Unassembled WGS sequence"/>
</dbReference>